<name>A0A2P2Q3V9_RHIMU</name>
<organism evidence="1">
    <name type="scientific">Rhizophora mucronata</name>
    <name type="common">Asiatic mangrove</name>
    <dbReference type="NCBI Taxonomy" id="61149"/>
    <lineage>
        <taxon>Eukaryota</taxon>
        <taxon>Viridiplantae</taxon>
        <taxon>Streptophyta</taxon>
        <taxon>Embryophyta</taxon>
        <taxon>Tracheophyta</taxon>
        <taxon>Spermatophyta</taxon>
        <taxon>Magnoliopsida</taxon>
        <taxon>eudicotyledons</taxon>
        <taxon>Gunneridae</taxon>
        <taxon>Pentapetalae</taxon>
        <taxon>rosids</taxon>
        <taxon>fabids</taxon>
        <taxon>Malpighiales</taxon>
        <taxon>Rhizophoraceae</taxon>
        <taxon>Rhizophora</taxon>
    </lineage>
</organism>
<sequence>MAFGQYIGLLLESRWIMVTLTF</sequence>
<reference evidence="1" key="1">
    <citation type="submission" date="2018-02" db="EMBL/GenBank/DDBJ databases">
        <title>Rhizophora mucronata_Transcriptome.</title>
        <authorList>
            <person name="Meera S.P."/>
            <person name="Sreeshan A."/>
            <person name="Augustine A."/>
        </authorList>
    </citation>
    <scope>NUCLEOTIDE SEQUENCE</scope>
    <source>
        <tissue evidence="1">Leaf</tissue>
    </source>
</reference>
<proteinExistence type="predicted"/>
<dbReference type="AlphaFoldDB" id="A0A2P2Q3V9"/>
<dbReference type="EMBL" id="GGEC01081191">
    <property type="protein sequence ID" value="MBX61675.1"/>
    <property type="molecule type" value="Transcribed_RNA"/>
</dbReference>
<evidence type="ECO:0000313" key="1">
    <source>
        <dbReference type="EMBL" id="MBX61675.1"/>
    </source>
</evidence>
<protein>
    <submittedName>
        <fullName evidence="1">Uncharacterized protein</fullName>
    </submittedName>
</protein>
<accession>A0A2P2Q3V9</accession>